<dbReference type="GO" id="GO:0006890">
    <property type="term" value="P:retrograde vesicle-mediated transport, Golgi to endoplasmic reticulum"/>
    <property type="evidence" value="ECO:0007669"/>
    <property type="project" value="TreeGrafter"/>
</dbReference>
<keyword evidence="3 5" id="KW-0472">Membrane</keyword>
<evidence type="ECO:0008006" key="8">
    <source>
        <dbReference type="Google" id="ProtNLM"/>
    </source>
</evidence>
<keyword evidence="2 5" id="KW-1133">Transmembrane helix</keyword>
<reference evidence="6" key="1">
    <citation type="journal article" date="2020" name="Stud. Mycol.">
        <title>101 Dothideomycetes genomes: a test case for predicting lifestyles and emergence of pathogens.</title>
        <authorList>
            <person name="Haridas S."/>
            <person name="Albert R."/>
            <person name="Binder M."/>
            <person name="Bloem J."/>
            <person name="Labutti K."/>
            <person name="Salamov A."/>
            <person name="Andreopoulos B."/>
            <person name="Baker S."/>
            <person name="Barry K."/>
            <person name="Bills G."/>
            <person name="Bluhm B."/>
            <person name="Cannon C."/>
            <person name="Castanera R."/>
            <person name="Culley D."/>
            <person name="Daum C."/>
            <person name="Ezra D."/>
            <person name="Gonzalez J."/>
            <person name="Henrissat B."/>
            <person name="Kuo A."/>
            <person name="Liang C."/>
            <person name="Lipzen A."/>
            <person name="Lutzoni F."/>
            <person name="Magnuson J."/>
            <person name="Mondo S."/>
            <person name="Nolan M."/>
            <person name="Ohm R."/>
            <person name="Pangilinan J."/>
            <person name="Park H.-J."/>
            <person name="Ramirez L."/>
            <person name="Alfaro M."/>
            <person name="Sun H."/>
            <person name="Tritt A."/>
            <person name="Yoshinaga Y."/>
            <person name="Zwiers L.-H."/>
            <person name="Turgeon B."/>
            <person name="Goodwin S."/>
            <person name="Spatafora J."/>
            <person name="Crous P."/>
            <person name="Grigoriev I."/>
        </authorList>
    </citation>
    <scope>NUCLEOTIDE SEQUENCE</scope>
    <source>
        <strain evidence="6">ATCC 74209</strain>
    </source>
</reference>
<keyword evidence="7" id="KW-1185">Reference proteome</keyword>
<gene>
    <name evidence="6" type="ORF">GQ43DRAFT_471226</name>
</gene>
<comment type="caution">
    <text evidence="6">The sequence shown here is derived from an EMBL/GenBank/DDBJ whole genome shotgun (WGS) entry which is preliminary data.</text>
</comment>
<evidence type="ECO:0000313" key="7">
    <source>
        <dbReference type="Proteomes" id="UP000799536"/>
    </source>
</evidence>
<evidence type="ECO:0000256" key="5">
    <source>
        <dbReference type="SAM" id="Phobius"/>
    </source>
</evidence>
<evidence type="ECO:0000313" key="6">
    <source>
        <dbReference type="EMBL" id="KAF2202087.1"/>
    </source>
</evidence>
<dbReference type="PANTHER" id="PTHR28263:SF1">
    <property type="entry name" value="GOLGI TO ER TRAFFIC PROTEIN 2"/>
    <property type="match status" value="1"/>
</dbReference>
<organism evidence="6 7">
    <name type="scientific">Delitschia confertaspora ATCC 74209</name>
    <dbReference type="NCBI Taxonomy" id="1513339"/>
    <lineage>
        <taxon>Eukaryota</taxon>
        <taxon>Fungi</taxon>
        <taxon>Dikarya</taxon>
        <taxon>Ascomycota</taxon>
        <taxon>Pezizomycotina</taxon>
        <taxon>Dothideomycetes</taxon>
        <taxon>Pleosporomycetidae</taxon>
        <taxon>Pleosporales</taxon>
        <taxon>Delitschiaceae</taxon>
        <taxon>Delitschia</taxon>
    </lineage>
</organism>
<evidence type="ECO:0000256" key="3">
    <source>
        <dbReference type="ARBA" id="ARBA00023136"/>
    </source>
</evidence>
<feature type="transmembrane region" description="Helical" evidence="5">
    <location>
        <begin position="73"/>
        <end position="92"/>
    </location>
</feature>
<dbReference type="Pfam" id="PF08690">
    <property type="entry name" value="GET2"/>
    <property type="match status" value="1"/>
</dbReference>
<keyword evidence="1 5" id="KW-0812">Transmembrane</keyword>
<dbReference type="EMBL" id="ML993950">
    <property type="protein sequence ID" value="KAF2202087.1"/>
    <property type="molecule type" value="Genomic_DNA"/>
</dbReference>
<protein>
    <recommendedName>
        <fullName evidence="8">GET complex, subunit GET2</fullName>
    </recommendedName>
</protein>
<dbReference type="Proteomes" id="UP000799536">
    <property type="component" value="Unassembled WGS sequence"/>
</dbReference>
<dbReference type="AlphaFoldDB" id="A0A9P4MTH6"/>
<dbReference type="OrthoDB" id="5393181at2759"/>
<proteinExistence type="predicted"/>
<sequence>MAMLQQMMGGAGGIPGMEGMGGMPGLGGMPGGPGGPFPQGGEGSAPPGLAQLMQAMQQGGGQQLPPPSQSSAYLWRIVHSVFSLLLAVYIIVQTPFTGSKISRTTSPVTPLQSSDDWTLESPAETFKHFFYIFATFEVMMQTTRFFVERGQLQGGGMLSTIGQMLPEPWAGIVRTVGRYGVIWKTVVSDAMVVVFVLGLASWWRGGMVA</sequence>
<name>A0A9P4MTH6_9PLEO</name>
<evidence type="ECO:0000256" key="1">
    <source>
        <dbReference type="ARBA" id="ARBA00022692"/>
    </source>
</evidence>
<feature type="transmembrane region" description="Helical" evidence="5">
    <location>
        <begin position="181"/>
        <end position="203"/>
    </location>
</feature>
<evidence type="ECO:0000256" key="4">
    <source>
        <dbReference type="SAM" id="MobiDB-lite"/>
    </source>
</evidence>
<feature type="compositionally biased region" description="Gly residues" evidence="4">
    <location>
        <begin position="15"/>
        <end position="43"/>
    </location>
</feature>
<dbReference type="PANTHER" id="PTHR28263">
    <property type="entry name" value="GOLGI TO ER TRAFFIC PROTEIN 2"/>
    <property type="match status" value="1"/>
</dbReference>
<evidence type="ECO:0000256" key="2">
    <source>
        <dbReference type="ARBA" id="ARBA00022989"/>
    </source>
</evidence>
<feature type="region of interest" description="Disordered" evidence="4">
    <location>
        <begin position="15"/>
        <end position="48"/>
    </location>
</feature>
<dbReference type="InterPro" id="IPR028143">
    <property type="entry name" value="Get2/sif1"/>
</dbReference>
<accession>A0A9P4MTH6</accession>